<keyword evidence="2" id="KW-1185">Reference proteome</keyword>
<evidence type="ECO:0000313" key="2">
    <source>
        <dbReference type="Proteomes" id="UP001386955"/>
    </source>
</evidence>
<gene>
    <name evidence="1" type="ORF">VNO78_11395</name>
</gene>
<organism evidence="1 2">
    <name type="scientific">Psophocarpus tetragonolobus</name>
    <name type="common">Winged bean</name>
    <name type="synonym">Dolichos tetragonolobus</name>
    <dbReference type="NCBI Taxonomy" id="3891"/>
    <lineage>
        <taxon>Eukaryota</taxon>
        <taxon>Viridiplantae</taxon>
        <taxon>Streptophyta</taxon>
        <taxon>Embryophyta</taxon>
        <taxon>Tracheophyta</taxon>
        <taxon>Spermatophyta</taxon>
        <taxon>Magnoliopsida</taxon>
        <taxon>eudicotyledons</taxon>
        <taxon>Gunneridae</taxon>
        <taxon>Pentapetalae</taxon>
        <taxon>rosids</taxon>
        <taxon>fabids</taxon>
        <taxon>Fabales</taxon>
        <taxon>Fabaceae</taxon>
        <taxon>Papilionoideae</taxon>
        <taxon>50 kb inversion clade</taxon>
        <taxon>NPAAA clade</taxon>
        <taxon>indigoferoid/millettioid clade</taxon>
        <taxon>Phaseoleae</taxon>
        <taxon>Psophocarpus</taxon>
    </lineage>
</organism>
<reference evidence="1 2" key="1">
    <citation type="submission" date="2024-01" db="EMBL/GenBank/DDBJ databases">
        <title>The genomes of 5 underutilized Papilionoideae crops provide insights into root nodulation and disease resistanc.</title>
        <authorList>
            <person name="Jiang F."/>
        </authorList>
    </citation>
    <scope>NUCLEOTIDE SEQUENCE [LARGE SCALE GENOMIC DNA]</scope>
    <source>
        <strain evidence="1">DUOXIRENSHENG_FW03</strain>
        <tissue evidence="1">Leaves</tissue>
    </source>
</reference>
<sequence length="151" mass="16833">MSNRESSTFHPGHISSLIRLQVVATTTPTPTPVSIIQTKTLTILKGEIFFEDCIIHAMGLKLKVEALFLVVLLLLVWQPSCGVAEDWSTSTRRLSRHNNPIPNCGHLLLKSQCSENSKCSWCTSHDLDHMCFSKSEALRLPPQVFSCAFIP</sequence>
<accession>A0AAN9XNM8</accession>
<dbReference type="Proteomes" id="UP001386955">
    <property type="component" value="Unassembled WGS sequence"/>
</dbReference>
<name>A0AAN9XNM8_PSOTE</name>
<proteinExistence type="predicted"/>
<dbReference type="PANTHER" id="PTHR36896:SF2">
    <property type="entry name" value="OS01G0729500 PROTEIN"/>
    <property type="match status" value="1"/>
</dbReference>
<comment type="caution">
    <text evidence="1">The sequence shown here is derived from an EMBL/GenBank/DDBJ whole genome shotgun (WGS) entry which is preliminary data.</text>
</comment>
<dbReference type="PANTHER" id="PTHR36896">
    <property type="entry name" value="OS01G0729500 PROTEIN"/>
    <property type="match status" value="1"/>
</dbReference>
<protein>
    <submittedName>
        <fullName evidence="1">Uncharacterized protein</fullName>
    </submittedName>
</protein>
<evidence type="ECO:0000313" key="1">
    <source>
        <dbReference type="EMBL" id="KAK7400195.1"/>
    </source>
</evidence>
<dbReference type="EMBL" id="JAYMYS010000003">
    <property type="protein sequence ID" value="KAK7400195.1"/>
    <property type="molecule type" value="Genomic_DNA"/>
</dbReference>
<dbReference type="AlphaFoldDB" id="A0AAN9XNM8"/>